<evidence type="ECO:0000259" key="7">
    <source>
        <dbReference type="PROSITE" id="PS50405"/>
    </source>
</evidence>
<dbReference type="SFLD" id="SFLDG00363">
    <property type="entry name" value="AMPS_(cytGST):_Alpha-__Mu-__Pi"/>
    <property type="match status" value="1"/>
</dbReference>
<evidence type="ECO:0000256" key="3">
    <source>
        <dbReference type="ARBA" id="ARBA00022679"/>
    </source>
</evidence>
<dbReference type="PANTHER" id="PTHR11571:SF224">
    <property type="entry name" value="HEMATOPOIETIC PROSTAGLANDIN D SYNTHASE"/>
    <property type="match status" value="1"/>
</dbReference>
<dbReference type="PROSITE" id="PS50404">
    <property type="entry name" value="GST_NTER"/>
    <property type="match status" value="1"/>
</dbReference>
<dbReference type="SUPFAM" id="SSF52833">
    <property type="entry name" value="Thioredoxin-like"/>
    <property type="match status" value="1"/>
</dbReference>
<feature type="domain" description="GST N-terminal" evidence="6">
    <location>
        <begin position="3"/>
        <end position="81"/>
    </location>
</feature>
<reference evidence="8" key="1">
    <citation type="submission" date="2022-01" db="EMBL/GenBank/DDBJ databases">
        <authorList>
            <person name="King R."/>
        </authorList>
    </citation>
    <scope>NUCLEOTIDE SEQUENCE</scope>
</reference>
<dbReference type="Gene3D" id="3.40.30.10">
    <property type="entry name" value="Glutaredoxin"/>
    <property type="match status" value="1"/>
</dbReference>
<dbReference type="GO" id="GO:0006749">
    <property type="term" value="P:glutathione metabolic process"/>
    <property type="evidence" value="ECO:0007669"/>
    <property type="project" value="TreeGrafter"/>
</dbReference>
<keyword evidence="3" id="KW-0808">Transferase</keyword>
<dbReference type="InterPro" id="IPR036249">
    <property type="entry name" value="Thioredoxin-like_sf"/>
</dbReference>
<dbReference type="EMBL" id="OU896707">
    <property type="protein sequence ID" value="CAH1116972.1"/>
    <property type="molecule type" value="Genomic_DNA"/>
</dbReference>
<protein>
    <recommendedName>
        <fullName evidence="2">glutathione transferase</fullName>
        <ecNumber evidence="2">2.5.1.18</ecNumber>
    </recommendedName>
</protein>
<evidence type="ECO:0000256" key="4">
    <source>
        <dbReference type="ARBA" id="ARBA00038317"/>
    </source>
</evidence>
<evidence type="ECO:0000256" key="5">
    <source>
        <dbReference type="ARBA" id="ARBA00047960"/>
    </source>
</evidence>
<dbReference type="InterPro" id="IPR050213">
    <property type="entry name" value="GST_superfamily"/>
</dbReference>
<dbReference type="PANTHER" id="PTHR11571">
    <property type="entry name" value="GLUTATHIONE S-TRANSFERASE"/>
    <property type="match status" value="1"/>
</dbReference>
<dbReference type="InterPro" id="IPR004045">
    <property type="entry name" value="Glutathione_S-Trfase_N"/>
</dbReference>
<reference evidence="8" key="2">
    <citation type="submission" date="2022-10" db="EMBL/GenBank/DDBJ databases">
        <authorList>
            <consortium name="ENA_rothamsted_submissions"/>
            <consortium name="culmorum"/>
            <person name="King R."/>
        </authorList>
    </citation>
    <scope>NUCLEOTIDE SEQUENCE</scope>
</reference>
<accession>A0A9P0DHF0</accession>
<evidence type="ECO:0000259" key="6">
    <source>
        <dbReference type="PROSITE" id="PS50404"/>
    </source>
</evidence>
<dbReference type="InterPro" id="IPR004046">
    <property type="entry name" value="GST_C"/>
</dbReference>
<dbReference type="PROSITE" id="PS50405">
    <property type="entry name" value="GST_CTER"/>
    <property type="match status" value="1"/>
</dbReference>
<dbReference type="AlphaFoldDB" id="A0A9P0DHF0"/>
<keyword evidence="9" id="KW-1185">Reference proteome</keyword>
<organism evidence="8 9">
    <name type="scientific">Phaedon cochleariae</name>
    <name type="common">Mustard beetle</name>
    <dbReference type="NCBI Taxonomy" id="80249"/>
    <lineage>
        <taxon>Eukaryota</taxon>
        <taxon>Metazoa</taxon>
        <taxon>Ecdysozoa</taxon>
        <taxon>Arthropoda</taxon>
        <taxon>Hexapoda</taxon>
        <taxon>Insecta</taxon>
        <taxon>Pterygota</taxon>
        <taxon>Neoptera</taxon>
        <taxon>Endopterygota</taxon>
        <taxon>Coleoptera</taxon>
        <taxon>Polyphaga</taxon>
        <taxon>Cucujiformia</taxon>
        <taxon>Chrysomeloidea</taxon>
        <taxon>Chrysomelidae</taxon>
        <taxon>Chrysomelinae</taxon>
        <taxon>Chrysomelini</taxon>
        <taxon>Phaedon</taxon>
    </lineage>
</organism>
<dbReference type="GO" id="GO:0004364">
    <property type="term" value="F:glutathione transferase activity"/>
    <property type="evidence" value="ECO:0007669"/>
    <property type="project" value="UniProtKB-EC"/>
</dbReference>
<dbReference type="FunFam" id="1.20.1050.10:FF:000030">
    <property type="entry name" value="Glutathione S-transferase S1"/>
    <property type="match status" value="1"/>
</dbReference>
<evidence type="ECO:0000256" key="1">
    <source>
        <dbReference type="ARBA" id="ARBA00011738"/>
    </source>
</evidence>
<comment type="subunit">
    <text evidence="1">Homodimer.</text>
</comment>
<gene>
    <name evidence="8" type="ORF">PHAECO_LOCUS463</name>
</gene>
<sequence length="204" mass="23388">MAPAYKLTYFNLTGLGEVIRFLFHYGGIEFEDVRIEEFTEWPAIKSKMPFGQIPILEYNGKTYYQCRAIARYLAKQVKLVGKDDLENLEIDQTADVVSDLFQKTVDYYYEPDEKVKKNKEGPTLDELLPFYIGKLEKQIQDNNGYLVGGHLTWADLHLVGASEYISFMSGKDIVANTTYIKALKQKVHGLPGIREYISKRPNVA</sequence>
<dbReference type="OrthoDB" id="414243at2759"/>
<name>A0A9P0DHF0_PHACE</name>
<dbReference type="SFLD" id="SFLDG01205">
    <property type="entry name" value="AMPS.1"/>
    <property type="match status" value="1"/>
</dbReference>
<dbReference type="FunFam" id="3.40.30.10:FF:000035">
    <property type="entry name" value="hematopoietic prostaglandin D synthase"/>
    <property type="match status" value="1"/>
</dbReference>
<dbReference type="SUPFAM" id="SSF47616">
    <property type="entry name" value="GST C-terminal domain-like"/>
    <property type="match status" value="1"/>
</dbReference>
<dbReference type="CDD" id="cd03192">
    <property type="entry name" value="GST_C_Sigma_like"/>
    <property type="match status" value="1"/>
</dbReference>
<comment type="similarity">
    <text evidence="4">Belongs to the GST superfamily. Sigma family.</text>
</comment>
<dbReference type="Pfam" id="PF02798">
    <property type="entry name" value="GST_N"/>
    <property type="match status" value="1"/>
</dbReference>
<dbReference type="Proteomes" id="UP001153737">
    <property type="component" value="Chromosome 1"/>
</dbReference>
<proteinExistence type="inferred from homology"/>
<dbReference type="CDD" id="cd03039">
    <property type="entry name" value="GST_N_Sigma_like"/>
    <property type="match status" value="1"/>
</dbReference>
<dbReference type="Pfam" id="PF14497">
    <property type="entry name" value="GST_C_3"/>
    <property type="match status" value="1"/>
</dbReference>
<evidence type="ECO:0000313" key="9">
    <source>
        <dbReference type="Proteomes" id="UP001153737"/>
    </source>
</evidence>
<dbReference type="InterPro" id="IPR036282">
    <property type="entry name" value="Glutathione-S-Trfase_C_sf"/>
</dbReference>
<feature type="domain" description="GST C-terminal" evidence="7">
    <location>
        <begin position="83"/>
        <end position="204"/>
    </location>
</feature>
<dbReference type="GO" id="GO:0004602">
    <property type="term" value="F:glutathione peroxidase activity"/>
    <property type="evidence" value="ECO:0007669"/>
    <property type="project" value="UniProtKB-ARBA"/>
</dbReference>
<dbReference type="InterPro" id="IPR010987">
    <property type="entry name" value="Glutathione-S-Trfase_C-like"/>
</dbReference>
<comment type="catalytic activity">
    <reaction evidence="5">
        <text>RX + glutathione = an S-substituted glutathione + a halide anion + H(+)</text>
        <dbReference type="Rhea" id="RHEA:16437"/>
        <dbReference type="ChEBI" id="CHEBI:15378"/>
        <dbReference type="ChEBI" id="CHEBI:16042"/>
        <dbReference type="ChEBI" id="CHEBI:17792"/>
        <dbReference type="ChEBI" id="CHEBI:57925"/>
        <dbReference type="ChEBI" id="CHEBI:90779"/>
        <dbReference type="EC" id="2.5.1.18"/>
    </reaction>
</comment>
<dbReference type="Gene3D" id="1.20.1050.10">
    <property type="match status" value="1"/>
</dbReference>
<dbReference type="InterPro" id="IPR040079">
    <property type="entry name" value="Glutathione_S-Trfase"/>
</dbReference>
<evidence type="ECO:0000313" key="8">
    <source>
        <dbReference type="EMBL" id="CAH1116972.1"/>
    </source>
</evidence>
<evidence type="ECO:0000256" key="2">
    <source>
        <dbReference type="ARBA" id="ARBA00012452"/>
    </source>
</evidence>
<dbReference type="EC" id="2.5.1.18" evidence="2"/>
<dbReference type="SFLD" id="SFLDS00019">
    <property type="entry name" value="Glutathione_Transferase_(cytos"/>
    <property type="match status" value="1"/>
</dbReference>